<dbReference type="OrthoDB" id="615715at2"/>
<dbReference type="PATRIC" id="fig|1127699.3.peg.899"/>
<reference evidence="2 3" key="1">
    <citation type="submission" date="2012-05" db="EMBL/GenBank/DDBJ databases">
        <authorList>
            <person name="Weinstock G."/>
            <person name="Sodergren E."/>
            <person name="Lobos E.A."/>
            <person name="Fulton L."/>
            <person name="Fulton R."/>
            <person name="Courtney L."/>
            <person name="Fronick C."/>
            <person name="O'Laughlin M."/>
            <person name="Godfrey J."/>
            <person name="Wilson R.M."/>
            <person name="Miner T."/>
            <person name="Farmer C."/>
            <person name="Delehaunty K."/>
            <person name="Cordes M."/>
            <person name="Minx P."/>
            <person name="Tomlinson C."/>
            <person name="Chen J."/>
            <person name="Wollam A."/>
            <person name="Pepin K.H."/>
            <person name="Bhonagiri V."/>
            <person name="Zhang X."/>
            <person name="Suruliraj S."/>
            <person name="Warren W."/>
            <person name="Mitreva M."/>
            <person name="Mardis E.R."/>
            <person name="Wilson R.K."/>
        </authorList>
    </citation>
    <scope>NUCLEOTIDE SEQUENCE [LARGE SCALE GENOMIC DNA]</scope>
    <source>
        <strain evidence="2 3">F0055</strain>
    </source>
</reference>
<evidence type="ECO:0000313" key="2">
    <source>
        <dbReference type="EMBL" id="EKY01619.1"/>
    </source>
</evidence>
<dbReference type="HOGENOM" id="CLU_029779_0_0_10"/>
<dbReference type="SUPFAM" id="SSF51905">
    <property type="entry name" value="FAD/NAD(P)-binding domain"/>
    <property type="match status" value="1"/>
</dbReference>
<dbReference type="InterPro" id="IPR036188">
    <property type="entry name" value="FAD/NAD-bd_sf"/>
</dbReference>
<accession>L1NDM9</accession>
<proteinExistence type="predicted"/>
<comment type="caution">
    <text evidence="2">The sequence shown here is derived from an EMBL/GenBank/DDBJ whole genome shotgun (WGS) entry which is preliminary data.</text>
</comment>
<dbReference type="STRING" id="1127699.HMPREF9151_00976"/>
<gene>
    <name evidence="2" type="ORF">HMPREF9151_00976</name>
</gene>
<dbReference type="AlphaFoldDB" id="L1NDM9"/>
<name>L1NDM9_9BACT</name>
<dbReference type="RefSeq" id="WP_009162190.1">
    <property type="nucleotide sequence ID" value="NZ_KB290984.1"/>
</dbReference>
<dbReference type="PANTHER" id="PTHR42716">
    <property type="entry name" value="L-ASPARTATE OXIDASE"/>
    <property type="match status" value="1"/>
</dbReference>
<dbReference type="Gene3D" id="3.50.50.60">
    <property type="entry name" value="FAD/NAD(P)-binding domain"/>
    <property type="match status" value="1"/>
</dbReference>
<dbReference type="Pfam" id="PF12831">
    <property type="entry name" value="FAD_oxidored"/>
    <property type="match status" value="1"/>
</dbReference>
<evidence type="ECO:0000313" key="3">
    <source>
        <dbReference type="Proteomes" id="UP000010433"/>
    </source>
</evidence>
<dbReference type="GO" id="GO:0008734">
    <property type="term" value="F:L-aspartate oxidase activity"/>
    <property type="evidence" value="ECO:0007669"/>
    <property type="project" value="InterPro"/>
</dbReference>
<evidence type="ECO:0000256" key="1">
    <source>
        <dbReference type="SAM" id="SignalP"/>
    </source>
</evidence>
<dbReference type="GO" id="GO:0009435">
    <property type="term" value="P:NAD+ biosynthetic process"/>
    <property type="evidence" value="ECO:0007669"/>
    <property type="project" value="InterPro"/>
</dbReference>
<keyword evidence="3" id="KW-1185">Reference proteome</keyword>
<evidence type="ECO:0008006" key="4">
    <source>
        <dbReference type="Google" id="ProtNLM"/>
    </source>
</evidence>
<feature type="chain" id="PRO_5003954315" description="FAD dependent oxidoreductase" evidence="1">
    <location>
        <begin position="21"/>
        <end position="625"/>
    </location>
</feature>
<keyword evidence="1" id="KW-0732">Signal</keyword>
<dbReference type="EMBL" id="AMEP01000065">
    <property type="protein sequence ID" value="EKY01619.1"/>
    <property type="molecule type" value="Genomic_DNA"/>
</dbReference>
<sequence length="625" mass="69476">MRNKVWSIILLLLTVPVSKAFGGTEKVDVMVAGGGASGVAAAIQAARMGMHVALVEETDWLGGMLTSAGVSAVDGNYKLPGGIWGEFKECLEKHYGSREALITGWVSDVLFEPSVGNRIFHEMAAAEPTLTIWHRTRIESIRRLKGQWLVKVRKAAGKPQEIQAQTLIDATELGDVAKQCGVKYDIGMESREVTHEAIAPEKANNIVQDITYVAILKDYGRDVSIPRPVGYQPEEFACACESPLCITPKEPHRVWSAEKMLTYGKLPNKKYMINWPIEGNDYYVNIVEMTPKERIKALEAAKQRTLRFIYFMQNELGWKHLGLADDEYPTPDKLPFIPYHRESRRIHGVIRFTVNDAASPYTQADKLYRTCIAVGDYPVDHHHSRYNGTETLPDLYFHPIPSYGLPVGVMLPKDVKGLIVAEKSISVSNIVNGTTRLQPVVLQIGQAAGALAALGIKQGKRPDEVAVRDIQNAVLEAKGYLLPYLDVPVSDVKFKSYQRIGSTGILKGKGKHVDWSNETWLRADTLLLGEELEGLMDIYPKWAAAHGKLQSGNITLGKALSLIGDIAKQENLTLKATPEAVWQAFGLQDFRRERPILRGEMAVLIDQMLDPFNRVPVDIKGAYLR</sequence>
<protein>
    <recommendedName>
        <fullName evidence="4">FAD dependent oxidoreductase</fullName>
    </recommendedName>
</protein>
<feature type="signal peptide" evidence="1">
    <location>
        <begin position="1"/>
        <end position="20"/>
    </location>
</feature>
<organism evidence="2 3">
    <name type="scientific">Hoylesella saccharolytica F0055</name>
    <dbReference type="NCBI Taxonomy" id="1127699"/>
    <lineage>
        <taxon>Bacteria</taxon>
        <taxon>Pseudomonadati</taxon>
        <taxon>Bacteroidota</taxon>
        <taxon>Bacteroidia</taxon>
        <taxon>Bacteroidales</taxon>
        <taxon>Prevotellaceae</taxon>
        <taxon>Hoylesella</taxon>
    </lineage>
</organism>
<dbReference type="InterPro" id="IPR005288">
    <property type="entry name" value="NadB"/>
</dbReference>
<dbReference type="Proteomes" id="UP000010433">
    <property type="component" value="Unassembled WGS sequence"/>
</dbReference>
<dbReference type="PANTHER" id="PTHR42716:SF3">
    <property type="entry name" value="SLL1913 PROTEIN"/>
    <property type="match status" value="1"/>
</dbReference>